<feature type="compositionally biased region" description="Basic and acidic residues" evidence="9">
    <location>
        <begin position="130"/>
        <end position="140"/>
    </location>
</feature>
<dbReference type="STRING" id="763407.A0A167R6G4"/>
<dbReference type="FunCoup" id="A0A167R6G4">
    <property type="interactions" value="712"/>
</dbReference>
<dbReference type="InterPro" id="IPR000504">
    <property type="entry name" value="RRM_dom"/>
</dbReference>
<sequence>MSNRQQPSDLKAFLCKEVESICDAEPDVLANFVMTIIGEKEIDNALRQSLEKNLRDFLDDQTGPFIDRLFDKLNENNRPVEILSAAIEDPLNISSRRLSDFSDDEDDGDRNFKHRRQRQEDQEDSYTTRQVEERGKRRFPENNQAGGMNKHSRVDDSRRGPDGIPMGPAAMYNNTVQQSTFDGRGRGRGNRGNRGGMNMGRTQRPRCRDYNEKGFCMRGDMCPYDHGVDRIIVDEGFNGPFPNGPGHMGAMSGRGPQPPFFGMPNTMVPNGMGPDAYDPERATLMPNGNMPFPTDMSSMLIPETIPPIQMSQPTRGTARGGMRGRGRGRGSYMGGSSGGYQQQLHSKSGTTLVVENIPPEECQITKVHDFFQKFGTLTNISVQPHQQKAILQYGTRAEAEAAYHSPDAIFDNRFVKVYWQREKEDGSQQPQQQQQQQQQASSAEAQAAALAASIAANEPDPELVAARAAELAKQREEKLKKHQERMQAVLDAQKQKEQLLQKQIDEQKQLMEKLGNKDMSRTEKEELLKSLKKIGADINASRSGVATAASAPQTQATSTTTTTTTSTATASATAVSGTPETPEDLKKKLAILEAEAAALGLAAYGPSFRGGRGGYFGRGRGYPRMRGGMTRMSLDNRPTKLLIKDIPEDTAEEVQKHFEQYGTVTSYESSEQGVIVQYSQRFEAEKAMSVGANFPKGTLQLSWFTESSSGAPSTTDNSTESNQSSTEANPAQS</sequence>
<evidence type="ECO:0000256" key="6">
    <source>
        <dbReference type="PROSITE-ProRule" id="PRU00176"/>
    </source>
</evidence>
<feature type="coiled-coil region" evidence="8">
    <location>
        <begin position="465"/>
        <end position="517"/>
    </location>
</feature>
<feature type="compositionally biased region" description="Gly residues" evidence="9">
    <location>
        <begin position="329"/>
        <end position="338"/>
    </location>
</feature>
<comment type="function">
    <text evidence="5">May be involved in the turnover of nuclear polyadenylated (pA+) RNA.</text>
</comment>
<dbReference type="CDD" id="cd12257">
    <property type="entry name" value="RRM1_RBM26_like"/>
    <property type="match status" value="1"/>
</dbReference>
<feature type="zinc finger region" description="C3H1-type" evidence="7">
    <location>
        <begin position="201"/>
        <end position="229"/>
    </location>
</feature>
<evidence type="ECO:0000313" key="12">
    <source>
        <dbReference type="EMBL" id="OAD80959.1"/>
    </source>
</evidence>
<evidence type="ECO:0000256" key="9">
    <source>
        <dbReference type="SAM" id="MobiDB-lite"/>
    </source>
</evidence>
<dbReference type="AlphaFoldDB" id="A0A167R6G4"/>
<dbReference type="SMART" id="SM00360">
    <property type="entry name" value="RRM"/>
    <property type="match status" value="2"/>
</dbReference>
<dbReference type="InterPro" id="IPR036855">
    <property type="entry name" value="Znf_CCCH_sf"/>
</dbReference>
<feature type="compositionally biased region" description="Low complexity" evidence="9">
    <location>
        <begin position="546"/>
        <end position="574"/>
    </location>
</feature>
<evidence type="ECO:0000259" key="10">
    <source>
        <dbReference type="PROSITE" id="PS50102"/>
    </source>
</evidence>
<dbReference type="InterPro" id="IPR035979">
    <property type="entry name" value="RBD_domain_sf"/>
</dbReference>
<dbReference type="PANTHER" id="PTHR14398:SF0">
    <property type="entry name" value="ZINC FINGER PROTEIN SWM"/>
    <property type="match status" value="1"/>
</dbReference>
<dbReference type="Proteomes" id="UP000077315">
    <property type="component" value="Unassembled WGS sequence"/>
</dbReference>
<evidence type="ECO:0000256" key="4">
    <source>
        <dbReference type="ARBA" id="ARBA00022884"/>
    </source>
</evidence>
<dbReference type="VEuPathDB" id="FungiDB:PHYBLDRAFT_76904"/>
<proteinExistence type="predicted"/>
<dbReference type="PROSITE" id="PS50103">
    <property type="entry name" value="ZF_C3H1"/>
    <property type="match status" value="1"/>
</dbReference>
<evidence type="ECO:0000256" key="7">
    <source>
        <dbReference type="PROSITE-ProRule" id="PRU00723"/>
    </source>
</evidence>
<dbReference type="GO" id="GO:0003723">
    <property type="term" value="F:RNA binding"/>
    <property type="evidence" value="ECO:0007669"/>
    <property type="project" value="UniProtKB-UniRule"/>
</dbReference>
<organism evidence="12 13">
    <name type="scientific">Phycomyces blakesleeanus (strain ATCC 8743b / DSM 1359 / FGSC 10004 / NBRC 33097 / NRRL 1555)</name>
    <dbReference type="NCBI Taxonomy" id="763407"/>
    <lineage>
        <taxon>Eukaryota</taxon>
        <taxon>Fungi</taxon>
        <taxon>Fungi incertae sedis</taxon>
        <taxon>Mucoromycota</taxon>
        <taxon>Mucoromycotina</taxon>
        <taxon>Mucoromycetes</taxon>
        <taxon>Mucorales</taxon>
        <taxon>Phycomycetaceae</taxon>
        <taxon>Phycomyces</taxon>
    </lineage>
</organism>
<evidence type="ECO:0000313" key="13">
    <source>
        <dbReference type="Proteomes" id="UP000077315"/>
    </source>
</evidence>
<feature type="region of interest" description="Disordered" evidence="9">
    <location>
        <begin position="546"/>
        <end position="582"/>
    </location>
</feature>
<keyword evidence="4 6" id="KW-0694">RNA-binding</keyword>
<keyword evidence="1 7" id="KW-0479">Metal-binding</keyword>
<dbReference type="SUPFAM" id="SSF90229">
    <property type="entry name" value="CCCH zinc finger"/>
    <property type="match status" value="1"/>
</dbReference>
<evidence type="ECO:0000256" key="8">
    <source>
        <dbReference type="SAM" id="Coils"/>
    </source>
</evidence>
<accession>A0A167R6G4</accession>
<reference evidence="13" key="1">
    <citation type="submission" date="2015-06" db="EMBL/GenBank/DDBJ databases">
        <title>Expansion of signal transduction pathways in fungi by whole-genome duplication.</title>
        <authorList>
            <consortium name="DOE Joint Genome Institute"/>
            <person name="Corrochano L.M."/>
            <person name="Kuo A."/>
            <person name="Marcet-Houben M."/>
            <person name="Polaino S."/>
            <person name="Salamov A."/>
            <person name="Villalobos J.M."/>
            <person name="Alvarez M.I."/>
            <person name="Avalos J."/>
            <person name="Benito E.P."/>
            <person name="Benoit I."/>
            <person name="Burger G."/>
            <person name="Camino L.P."/>
            <person name="Canovas D."/>
            <person name="Cerda-Olmedo E."/>
            <person name="Cheng J.-F."/>
            <person name="Dominguez A."/>
            <person name="Elias M."/>
            <person name="Eslava A.P."/>
            <person name="Glaser F."/>
            <person name="Grimwood J."/>
            <person name="Gutierrez G."/>
            <person name="Heitman J."/>
            <person name="Henrissat B."/>
            <person name="Iturriaga E.A."/>
            <person name="Lang B.F."/>
            <person name="Lavin J.L."/>
            <person name="Lee S."/>
            <person name="Li W."/>
            <person name="Lindquist E."/>
            <person name="Lopez-Garcia S."/>
            <person name="Luque E.M."/>
            <person name="Marcos A.T."/>
            <person name="Martin J."/>
            <person name="McCluskey K."/>
            <person name="Medina H.R."/>
            <person name="Miralles-Duran A."/>
            <person name="Miyazaki A."/>
            <person name="Munoz-Torres E."/>
            <person name="Oguiza J.A."/>
            <person name="Ohm R."/>
            <person name="Olmedo M."/>
            <person name="Orejas M."/>
            <person name="Ortiz-Castellanos L."/>
            <person name="Pisabarro A.G."/>
            <person name="Rodriguez-Romero J."/>
            <person name="Ruiz-Herrera J."/>
            <person name="Ruiz-Vazquez R."/>
            <person name="Sanz C."/>
            <person name="Schackwitz W."/>
            <person name="Schmutz J."/>
            <person name="Shahriari M."/>
            <person name="Shelest E."/>
            <person name="Silva-Franco F."/>
            <person name="Soanes D."/>
            <person name="Syed K."/>
            <person name="Tagua V.G."/>
            <person name="Talbot N.J."/>
            <person name="Thon M."/>
            <person name="De vries R.P."/>
            <person name="Wiebenga A."/>
            <person name="Yadav J.S."/>
            <person name="Braun E.L."/>
            <person name="Baker S."/>
            <person name="Garre V."/>
            <person name="Horwitz B."/>
            <person name="Torres-Martinez S."/>
            <person name="Idnurm A."/>
            <person name="Herrera-Estrella A."/>
            <person name="Gabaldon T."/>
            <person name="Grigoriev I.V."/>
        </authorList>
    </citation>
    <scope>NUCLEOTIDE SEQUENCE [LARGE SCALE GENOMIC DNA]</scope>
    <source>
        <strain evidence="13">NRRL 1555(-)</strain>
    </source>
</reference>
<dbReference type="EMBL" id="KV440971">
    <property type="protein sequence ID" value="OAD80959.1"/>
    <property type="molecule type" value="Genomic_DNA"/>
</dbReference>
<feature type="region of interest" description="Disordered" evidence="9">
    <location>
        <begin position="97"/>
        <end position="205"/>
    </location>
</feature>
<feature type="compositionally biased region" description="Polar residues" evidence="9">
    <location>
        <begin position="172"/>
        <end position="181"/>
    </location>
</feature>
<dbReference type="InterPro" id="IPR002483">
    <property type="entry name" value="PWI_dom"/>
</dbReference>
<feature type="compositionally biased region" description="Basic and acidic residues" evidence="9">
    <location>
        <begin position="152"/>
        <end position="161"/>
    </location>
</feature>
<evidence type="ECO:0000256" key="5">
    <source>
        <dbReference type="ARBA" id="ARBA00043866"/>
    </source>
</evidence>
<dbReference type="InterPro" id="IPR000571">
    <property type="entry name" value="Znf_CCCH"/>
</dbReference>
<dbReference type="SMART" id="SM00356">
    <property type="entry name" value="ZnF_C3H1"/>
    <property type="match status" value="1"/>
</dbReference>
<dbReference type="GO" id="GO:0005634">
    <property type="term" value="C:nucleus"/>
    <property type="evidence" value="ECO:0007669"/>
    <property type="project" value="TreeGrafter"/>
</dbReference>
<name>A0A167R6G4_PHYB8</name>
<dbReference type="Pfam" id="PF00642">
    <property type="entry name" value="zf-CCCH"/>
    <property type="match status" value="1"/>
</dbReference>
<dbReference type="OrthoDB" id="443401at2759"/>
<feature type="region of interest" description="Disordered" evidence="9">
    <location>
        <begin position="422"/>
        <end position="444"/>
    </location>
</feature>
<keyword evidence="2 7" id="KW-0863">Zinc-finger</keyword>
<dbReference type="InterPro" id="IPR012677">
    <property type="entry name" value="Nucleotide-bd_a/b_plait_sf"/>
</dbReference>
<dbReference type="RefSeq" id="XP_018298999.1">
    <property type="nucleotide sequence ID" value="XM_018443199.1"/>
</dbReference>
<keyword evidence="13" id="KW-1185">Reference proteome</keyword>
<dbReference type="GeneID" id="29004105"/>
<keyword evidence="8" id="KW-0175">Coiled coil</keyword>
<dbReference type="Gene3D" id="1.20.1390.10">
    <property type="entry name" value="PWI domain"/>
    <property type="match status" value="1"/>
</dbReference>
<evidence type="ECO:0000256" key="1">
    <source>
        <dbReference type="ARBA" id="ARBA00022723"/>
    </source>
</evidence>
<keyword evidence="3 7" id="KW-0862">Zinc</keyword>
<feature type="domain" description="RRM" evidence="10">
    <location>
        <begin position="350"/>
        <end position="422"/>
    </location>
</feature>
<dbReference type="GO" id="GO:0008270">
    <property type="term" value="F:zinc ion binding"/>
    <property type="evidence" value="ECO:0007669"/>
    <property type="project" value="UniProtKB-KW"/>
</dbReference>
<feature type="region of interest" description="Disordered" evidence="9">
    <location>
        <begin position="307"/>
        <end position="343"/>
    </location>
</feature>
<evidence type="ECO:0000259" key="11">
    <source>
        <dbReference type="PROSITE" id="PS50103"/>
    </source>
</evidence>
<evidence type="ECO:0000256" key="2">
    <source>
        <dbReference type="ARBA" id="ARBA00022771"/>
    </source>
</evidence>
<protein>
    <submittedName>
        <fullName evidence="12">CCCH-type zinc finger transcription factor</fullName>
    </submittedName>
</protein>
<feature type="domain" description="C3H1-type" evidence="11">
    <location>
        <begin position="201"/>
        <end position="229"/>
    </location>
</feature>
<evidence type="ECO:0000256" key="3">
    <source>
        <dbReference type="ARBA" id="ARBA00022833"/>
    </source>
</evidence>
<dbReference type="Pfam" id="PF01480">
    <property type="entry name" value="PWI"/>
    <property type="match status" value="1"/>
</dbReference>
<gene>
    <name evidence="12" type="ORF">PHYBLDRAFT_76904</name>
</gene>
<dbReference type="SUPFAM" id="SSF54928">
    <property type="entry name" value="RNA-binding domain, RBD"/>
    <property type="match status" value="2"/>
</dbReference>
<dbReference type="PANTHER" id="PTHR14398">
    <property type="entry name" value="RNA RECOGNITION RRM/RNP DOMAIN"/>
    <property type="match status" value="1"/>
</dbReference>
<dbReference type="PROSITE" id="PS50102">
    <property type="entry name" value="RRM"/>
    <property type="match status" value="1"/>
</dbReference>
<dbReference type="Gene3D" id="3.30.70.330">
    <property type="match status" value="2"/>
</dbReference>
<feature type="region of interest" description="Disordered" evidence="9">
    <location>
        <begin position="705"/>
        <end position="733"/>
    </location>
</feature>
<feature type="compositionally biased region" description="Low complexity" evidence="9">
    <location>
        <begin position="427"/>
        <end position="444"/>
    </location>
</feature>
<dbReference type="InParanoid" id="A0A167R6G4"/>
<dbReference type="InterPro" id="IPR045137">
    <property type="entry name" value="RBM26/27"/>
</dbReference>